<dbReference type="PROSITE" id="PS51257">
    <property type="entry name" value="PROKAR_LIPOPROTEIN"/>
    <property type="match status" value="1"/>
</dbReference>
<feature type="region of interest" description="Disordered" evidence="1">
    <location>
        <begin position="241"/>
        <end position="280"/>
    </location>
</feature>
<reference evidence="3" key="2">
    <citation type="submission" date="2019-07" db="EMBL/GenBank/DDBJ databases">
        <authorList>
            <person name="Seetharam A."/>
            <person name="Woodhouse M."/>
            <person name="Cannon E."/>
        </authorList>
    </citation>
    <scope>NUCLEOTIDE SEQUENCE [LARGE SCALE GENOMIC DNA]</scope>
    <source>
        <strain evidence="3">cv. B73</strain>
    </source>
</reference>
<name>A0A804PYD9_MAIZE</name>
<accession>A0A804PYD9</accession>
<feature type="compositionally biased region" description="Polar residues" evidence="1">
    <location>
        <begin position="255"/>
        <end position="272"/>
    </location>
</feature>
<sequence>MCPGSARRCAQDLLTSGFVFYVGSGLTVLCGCAQVDVGLSDGSYARGAVPSGVSTVETKSCLSQGRISSPSLSNARAHHQGLGKRGMKLILGVSYNALNKYLPPECFDLSKTPFISSKASKKKLFPSNLRRRSSSCLFRSRAGSTIVMLATGTGIAPFCLFLWNMFFEKHDHYKILQPIRVLEEEILQDMHSRLDPSTHIFVFCFRIVLVQENYTKMRLHIQWMRVTELLIPTHLHLEASDEPDQCEMYEDDSKSSSTPQMHTNSKASSQRYKSSRTDDE</sequence>
<feature type="transmembrane region" description="Helical" evidence="2">
    <location>
        <begin position="146"/>
        <end position="167"/>
    </location>
</feature>
<evidence type="ECO:0000256" key="2">
    <source>
        <dbReference type="SAM" id="Phobius"/>
    </source>
</evidence>
<feature type="compositionally biased region" description="Acidic residues" evidence="1">
    <location>
        <begin position="241"/>
        <end position="250"/>
    </location>
</feature>
<dbReference type="Proteomes" id="UP000007305">
    <property type="component" value="Chromosome 6"/>
</dbReference>
<dbReference type="EnsemblPlants" id="Zm00001eb278950_T001">
    <property type="protein sequence ID" value="Zm00001eb278950_P001"/>
    <property type="gene ID" value="Zm00001eb278950"/>
</dbReference>
<evidence type="ECO:0000313" key="3">
    <source>
        <dbReference type="EnsemblPlants" id="Zm00001eb278950_P001"/>
    </source>
</evidence>
<proteinExistence type="predicted"/>
<evidence type="ECO:0000313" key="4">
    <source>
        <dbReference type="Proteomes" id="UP000007305"/>
    </source>
</evidence>
<protein>
    <submittedName>
        <fullName evidence="3">Uncharacterized protein</fullName>
    </submittedName>
</protein>
<dbReference type="AlphaFoldDB" id="A0A804PYD9"/>
<dbReference type="InParanoid" id="A0A804PYD9"/>
<reference evidence="4" key="1">
    <citation type="journal article" date="2009" name="Science">
        <title>The B73 maize genome: complexity, diversity, and dynamics.</title>
        <authorList>
            <person name="Schnable P.S."/>
            <person name="Ware D."/>
            <person name="Fulton R.S."/>
            <person name="Stein J.C."/>
            <person name="Wei F."/>
            <person name="Pasternak S."/>
            <person name="Liang C."/>
            <person name="Zhang J."/>
            <person name="Fulton L."/>
            <person name="Graves T.A."/>
            <person name="Minx P."/>
            <person name="Reily A.D."/>
            <person name="Courtney L."/>
            <person name="Kruchowski S.S."/>
            <person name="Tomlinson C."/>
            <person name="Strong C."/>
            <person name="Delehaunty K."/>
            <person name="Fronick C."/>
            <person name="Courtney B."/>
            <person name="Rock S.M."/>
            <person name="Belter E."/>
            <person name="Du F."/>
            <person name="Kim K."/>
            <person name="Abbott R.M."/>
            <person name="Cotton M."/>
            <person name="Levy A."/>
            <person name="Marchetto P."/>
            <person name="Ochoa K."/>
            <person name="Jackson S.M."/>
            <person name="Gillam B."/>
            <person name="Chen W."/>
            <person name="Yan L."/>
            <person name="Higginbotham J."/>
            <person name="Cardenas M."/>
            <person name="Waligorski J."/>
            <person name="Applebaum E."/>
            <person name="Phelps L."/>
            <person name="Falcone J."/>
            <person name="Kanchi K."/>
            <person name="Thane T."/>
            <person name="Scimone A."/>
            <person name="Thane N."/>
            <person name="Henke J."/>
            <person name="Wang T."/>
            <person name="Ruppert J."/>
            <person name="Shah N."/>
            <person name="Rotter K."/>
            <person name="Hodges J."/>
            <person name="Ingenthron E."/>
            <person name="Cordes M."/>
            <person name="Kohlberg S."/>
            <person name="Sgro J."/>
            <person name="Delgado B."/>
            <person name="Mead K."/>
            <person name="Chinwalla A."/>
            <person name="Leonard S."/>
            <person name="Crouse K."/>
            <person name="Collura K."/>
            <person name="Kudrna D."/>
            <person name="Currie J."/>
            <person name="He R."/>
            <person name="Angelova A."/>
            <person name="Rajasekar S."/>
            <person name="Mueller T."/>
            <person name="Lomeli R."/>
            <person name="Scara G."/>
            <person name="Ko A."/>
            <person name="Delaney K."/>
            <person name="Wissotski M."/>
            <person name="Lopez G."/>
            <person name="Campos D."/>
            <person name="Braidotti M."/>
            <person name="Ashley E."/>
            <person name="Golser W."/>
            <person name="Kim H."/>
            <person name="Lee S."/>
            <person name="Lin J."/>
            <person name="Dujmic Z."/>
            <person name="Kim W."/>
            <person name="Talag J."/>
            <person name="Zuccolo A."/>
            <person name="Fan C."/>
            <person name="Sebastian A."/>
            <person name="Kramer M."/>
            <person name="Spiegel L."/>
            <person name="Nascimento L."/>
            <person name="Zutavern T."/>
            <person name="Miller B."/>
            <person name="Ambroise C."/>
            <person name="Muller S."/>
            <person name="Spooner W."/>
            <person name="Narechania A."/>
            <person name="Ren L."/>
            <person name="Wei S."/>
            <person name="Kumari S."/>
            <person name="Faga B."/>
            <person name="Levy M.J."/>
            <person name="McMahan L."/>
            <person name="Van Buren P."/>
            <person name="Vaughn M.W."/>
            <person name="Ying K."/>
            <person name="Yeh C.-T."/>
            <person name="Emrich S.J."/>
            <person name="Jia Y."/>
            <person name="Kalyanaraman A."/>
            <person name="Hsia A.-P."/>
            <person name="Barbazuk W.B."/>
            <person name="Baucom R.S."/>
            <person name="Brutnell T.P."/>
            <person name="Carpita N.C."/>
            <person name="Chaparro C."/>
            <person name="Chia J.-M."/>
            <person name="Deragon J.-M."/>
            <person name="Estill J.C."/>
            <person name="Fu Y."/>
            <person name="Jeddeloh J.A."/>
            <person name="Han Y."/>
            <person name="Lee H."/>
            <person name="Li P."/>
            <person name="Lisch D.R."/>
            <person name="Liu S."/>
            <person name="Liu Z."/>
            <person name="Nagel D.H."/>
            <person name="McCann M.C."/>
            <person name="SanMiguel P."/>
            <person name="Myers A.M."/>
            <person name="Nettleton D."/>
            <person name="Nguyen J."/>
            <person name="Penning B.W."/>
            <person name="Ponnala L."/>
            <person name="Schneider K.L."/>
            <person name="Schwartz D.C."/>
            <person name="Sharma A."/>
            <person name="Soderlund C."/>
            <person name="Springer N.M."/>
            <person name="Sun Q."/>
            <person name="Wang H."/>
            <person name="Waterman M."/>
            <person name="Westerman R."/>
            <person name="Wolfgruber T.K."/>
            <person name="Yang L."/>
            <person name="Yu Y."/>
            <person name="Zhang L."/>
            <person name="Zhou S."/>
            <person name="Zhu Q."/>
            <person name="Bennetzen J.L."/>
            <person name="Dawe R.K."/>
            <person name="Jiang J."/>
            <person name="Jiang N."/>
            <person name="Presting G.G."/>
            <person name="Wessler S.R."/>
            <person name="Aluru S."/>
            <person name="Martienssen R.A."/>
            <person name="Clifton S.W."/>
            <person name="McCombie W.R."/>
            <person name="Wing R.A."/>
            <person name="Wilson R.K."/>
        </authorList>
    </citation>
    <scope>NUCLEOTIDE SEQUENCE [LARGE SCALE GENOMIC DNA]</scope>
    <source>
        <strain evidence="4">cv. B73</strain>
    </source>
</reference>
<evidence type="ECO:0000256" key="1">
    <source>
        <dbReference type="SAM" id="MobiDB-lite"/>
    </source>
</evidence>
<keyword evidence="2" id="KW-1133">Transmembrane helix</keyword>
<keyword evidence="2" id="KW-0472">Membrane</keyword>
<dbReference type="SUPFAM" id="SSF52343">
    <property type="entry name" value="Ferredoxin reductase-like, C-terminal NADP-linked domain"/>
    <property type="match status" value="1"/>
</dbReference>
<dbReference type="Gramene" id="Zm00001eb278950_T001">
    <property type="protein sequence ID" value="Zm00001eb278950_P001"/>
    <property type="gene ID" value="Zm00001eb278950"/>
</dbReference>
<dbReference type="Gene3D" id="3.40.50.80">
    <property type="entry name" value="Nucleotide-binding domain of ferredoxin-NADP reductase (FNR) module"/>
    <property type="match status" value="1"/>
</dbReference>
<organism evidence="3 4">
    <name type="scientific">Zea mays</name>
    <name type="common">Maize</name>
    <dbReference type="NCBI Taxonomy" id="4577"/>
    <lineage>
        <taxon>Eukaryota</taxon>
        <taxon>Viridiplantae</taxon>
        <taxon>Streptophyta</taxon>
        <taxon>Embryophyta</taxon>
        <taxon>Tracheophyta</taxon>
        <taxon>Spermatophyta</taxon>
        <taxon>Magnoliopsida</taxon>
        <taxon>Liliopsida</taxon>
        <taxon>Poales</taxon>
        <taxon>Poaceae</taxon>
        <taxon>PACMAD clade</taxon>
        <taxon>Panicoideae</taxon>
        <taxon>Andropogonodae</taxon>
        <taxon>Andropogoneae</taxon>
        <taxon>Tripsacinae</taxon>
        <taxon>Zea</taxon>
    </lineage>
</organism>
<reference evidence="3" key="3">
    <citation type="submission" date="2021-05" db="UniProtKB">
        <authorList>
            <consortium name="EnsemblPlants"/>
        </authorList>
    </citation>
    <scope>IDENTIFICATION</scope>
    <source>
        <strain evidence="3">cv. B73</strain>
    </source>
</reference>
<dbReference type="InterPro" id="IPR039261">
    <property type="entry name" value="FNR_nucleotide-bd"/>
</dbReference>
<keyword evidence="2" id="KW-0812">Transmembrane</keyword>
<keyword evidence="4" id="KW-1185">Reference proteome</keyword>